<dbReference type="AlphaFoldDB" id="A0A0C9VPL0"/>
<dbReference type="Proteomes" id="UP000054279">
    <property type="component" value="Unassembled WGS sequence"/>
</dbReference>
<dbReference type="HOGENOM" id="CLU_004552_10_3_1"/>
<feature type="region of interest" description="Disordered" evidence="1">
    <location>
        <begin position="526"/>
        <end position="545"/>
    </location>
</feature>
<dbReference type="EMBL" id="KN837147">
    <property type="protein sequence ID" value="KIJ40090.1"/>
    <property type="molecule type" value="Genomic_DNA"/>
</dbReference>
<feature type="compositionally biased region" description="Basic and acidic residues" evidence="1">
    <location>
        <begin position="526"/>
        <end position="536"/>
    </location>
</feature>
<sequence length="572" mass="65243">MSYIALNISGWALSLEWFWKECGYTLGPRDYLKRRFSAAFQWYNVLKDQSRAAVDDAIWRHSIIISPAAALDTPAAVLPVEVLTAQSAQQPTVSSPPSPPNVPSLPILLSPSSISTALPSNNGGSNLQPPLKRRRMANNNHDIPMSASFKCPSAYLRSCCPLCFGGPKPSLMTSHAHCIVALDANFAQKCQKGQYEDITFGHPHPHFIPEREVNEVAAYVEAMRSKPAKKNISVLERLPEDILMECEQQFVAADETQAKTSTAVYVDTGLVALVCRHDHLLWVINMTTAGERQYYTYTLLRQLLAHLPADWNVGLLYDIACQVEWSMLKHGILAEFYHRLCFAVSVFHTYGHDWACQLNYHPRKIVGYGLSDGEGCKRLWSSLKRLIPSLRVSGEWKDQVEYQIAPLKPDISIQRILELRLSRSECFERVKQLEKVLRDGIDMDSEHETVLLEELQAEKEGYEMLKKCLQNKEKELGVTVRQKLELLKGNEFLRHRVNSNVLKSQIWAKLVSQKFERAQLERAYQHQVMRDKDHQQSKNVLKRSRQSITKLVSRNPSRWTNAQSSTKRHQKV</sequence>
<feature type="compositionally biased region" description="Polar residues" evidence="1">
    <location>
        <begin position="553"/>
        <end position="565"/>
    </location>
</feature>
<name>A0A0C9VPL0_SPHS4</name>
<dbReference type="PANTHER" id="PTHR33096:SF1">
    <property type="entry name" value="CXC1-LIKE CYSTEINE CLUSTER ASSOCIATED WITH KDZ TRANSPOSASES DOMAIN-CONTAINING PROTEIN"/>
    <property type="match status" value="1"/>
</dbReference>
<organism evidence="2 3">
    <name type="scientific">Sphaerobolus stellatus (strain SS14)</name>
    <dbReference type="NCBI Taxonomy" id="990650"/>
    <lineage>
        <taxon>Eukaryota</taxon>
        <taxon>Fungi</taxon>
        <taxon>Dikarya</taxon>
        <taxon>Basidiomycota</taxon>
        <taxon>Agaricomycotina</taxon>
        <taxon>Agaricomycetes</taxon>
        <taxon>Phallomycetidae</taxon>
        <taxon>Geastrales</taxon>
        <taxon>Sphaerobolaceae</taxon>
        <taxon>Sphaerobolus</taxon>
    </lineage>
</organism>
<gene>
    <name evidence="2" type="ORF">M422DRAFT_257161</name>
</gene>
<dbReference type="PANTHER" id="PTHR33096">
    <property type="entry name" value="CXC2 DOMAIN-CONTAINING PROTEIN"/>
    <property type="match status" value="1"/>
</dbReference>
<evidence type="ECO:0000313" key="3">
    <source>
        <dbReference type="Proteomes" id="UP000054279"/>
    </source>
</evidence>
<accession>A0A0C9VPL0</accession>
<protein>
    <recommendedName>
        <fullName evidence="4">CxC1-like cysteine cluster associated with KDZ transposases domain-containing protein</fullName>
    </recommendedName>
</protein>
<evidence type="ECO:0000313" key="2">
    <source>
        <dbReference type="EMBL" id="KIJ40090.1"/>
    </source>
</evidence>
<evidence type="ECO:0000256" key="1">
    <source>
        <dbReference type="SAM" id="MobiDB-lite"/>
    </source>
</evidence>
<reference evidence="2 3" key="1">
    <citation type="submission" date="2014-06" db="EMBL/GenBank/DDBJ databases">
        <title>Evolutionary Origins and Diversification of the Mycorrhizal Mutualists.</title>
        <authorList>
            <consortium name="DOE Joint Genome Institute"/>
            <consortium name="Mycorrhizal Genomics Consortium"/>
            <person name="Kohler A."/>
            <person name="Kuo A."/>
            <person name="Nagy L.G."/>
            <person name="Floudas D."/>
            <person name="Copeland A."/>
            <person name="Barry K.W."/>
            <person name="Cichocki N."/>
            <person name="Veneault-Fourrey C."/>
            <person name="LaButti K."/>
            <person name="Lindquist E.A."/>
            <person name="Lipzen A."/>
            <person name="Lundell T."/>
            <person name="Morin E."/>
            <person name="Murat C."/>
            <person name="Riley R."/>
            <person name="Ohm R."/>
            <person name="Sun H."/>
            <person name="Tunlid A."/>
            <person name="Henrissat B."/>
            <person name="Grigoriev I.V."/>
            <person name="Hibbett D.S."/>
            <person name="Martin F."/>
        </authorList>
    </citation>
    <scope>NUCLEOTIDE SEQUENCE [LARGE SCALE GENOMIC DNA]</scope>
    <source>
        <strain evidence="2 3">SS14</strain>
    </source>
</reference>
<proteinExistence type="predicted"/>
<dbReference type="InterPro" id="IPR040521">
    <property type="entry name" value="KDZ"/>
</dbReference>
<evidence type="ECO:0008006" key="4">
    <source>
        <dbReference type="Google" id="ProtNLM"/>
    </source>
</evidence>
<dbReference type="Pfam" id="PF18758">
    <property type="entry name" value="KDZ"/>
    <property type="match status" value="1"/>
</dbReference>
<dbReference type="OrthoDB" id="3364670at2759"/>
<feature type="region of interest" description="Disordered" evidence="1">
    <location>
        <begin position="113"/>
        <end position="132"/>
    </location>
</feature>
<keyword evidence="3" id="KW-1185">Reference proteome</keyword>
<feature type="region of interest" description="Disordered" evidence="1">
    <location>
        <begin position="553"/>
        <end position="572"/>
    </location>
</feature>